<feature type="compositionally biased region" description="Low complexity" evidence="1">
    <location>
        <begin position="78"/>
        <end position="108"/>
    </location>
</feature>
<gene>
    <name evidence="2" type="ORF">PAUS00366_LOCUS20114</name>
</gene>
<feature type="region of interest" description="Disordered" evidence="1">
    <location>
        <begin position="229"/>
        <end position="259"/>
    </location>
</feature>
<feature type="region of interest" description="Disordered" evidence="1">
    <location>
        <begin position="63"/>
        <end position="118"/>
    </location>
</feature>
<reference evidence="2" key="1">
    <citation type="submission" date="2021-01" db="EMBL/GenBank/DDBJ databases">
        <authorList>
            <person name="Corre E."/>
            <person name="Pelletier E."/>
            <person name="Niang G."/>
            <person name="Scheremetjew M."/>
            <person name="Finn R."/>
            <person name="Kale V."/>
            <person name="Holt S."/>
            <person name="Cochrane G."/>
            <person name="Meng A."/>
            <person name="Brown T."/>
            <person name="Cohen L."/>
        </authorList>
    </citation>
    <scope>NUCLEOTIDE SEQUENCE</scope>
    <source>
        <strain evidence="2">10249 10 AB</strain>
    </source>
</reference>
<organism evidence="2">
    <name type="scientific">Pseudo-nitzschia australis</name>
    <dbReference type="NCBI Taxonomy" id="44445"/>
    <lineage>
        <taxon>Eukaryota</taxon>
        <taxon>Sar</taxon>
        <taxon>Stramenopiles</taxon>
        <taxon>Ochrophyta</taxon>
        <taxon>Bacillariophyta</taxon>
        <taxon>Bacillariophyceae</taxon>
        <taxon>Bacillariophycidae</taxon>
        <taxon>Bacillariales</taxon>
        <taxon>Bacillariaceae</taxon>
        <taxon>Pseudo-nitzschia</taxon>
    </lineage>
</organism>
<accession>A0A7S4AUI2</accession>
<evidence type="ECO:0000313" key="2">
    <source>
        <dbReference type="EMBL" id="CAE0727331.1"/>
    </source>
</evidence>
<evidence type="ECO:0000256" key="1">
    <source>
        <dbReference type="SAM" id="MobiDB-lite"/>
    </source>
</evidence>
<protein>
    <submittedName>
        <fullName evidence="2">Uncharacterized protein</fullName>
    </submittedName>
</protein>
<proteinExistence type="predicted"/>
<dbReference type="EMBL" id="HBIX01030165">
    <property type="protein sequence ID" value="CAE0727331.1"/>
    <property type="molecule type" value="Transcribed_RNA"/>
</dbReference>
<feature type="compositionally biased region" description="Polar residues" evidence="1">
    <location>
        <begin position="236"/>
        <end position="245"/>
    </location>
</feature>
<dbReference type="AlphaFoldDB" id="A0A7S4AUI2"/>
<sequence>MEALKKSLSGLGTRLKDGAAELAERHDQKVVKPLKKKAENFVADHEVEIGSAVAKVEELKARAGKALSRNKKEEARAAEAPTETPTATDNPATETATTTTTTNAAVPSTPEPSRSYPGDAVMEQLQKEVNDIIAKMEATGKDIKDSDEVQKATIQLMARLSAAQQKFAAFTTSTASKEEETTTDATAADNSDEEKFPSDYLSNNLKYQAEANVKRTLVEAEKIAKAMAERVCGDGKTNSDANTNGDGVDETETKKTEEK</sequence>
<name>A0A7S4AUI2_9STRA</name>
<feature type="region of interest" description="Disordered" evidence="1">
    <location>
        <begin position="170"/>
        <end position="199"/>
    </location>
</feature>